<evidence type="ECO:0000313" key="2">
    <source>
        <dbReference type="EMBL" id="KAF9075069.1"/>
    </source>
</evidence>
<keyword evidence="3" id="KW-1185">Reference proteome</keyword>
<evidence type="ECO:0000256" key="1">
    <source>
        <dbReference type="SAM" id="Coils"/>
    </source>
</evidence>
<sequence length="367" mass="41042">MAKLELSTETSTTSKAAIVVEISPETSQSAYLRPSASDTVAQLKKAAVEFMQAKLIEAHGNGVKLASVNSVLVYDNNTKGKLLDSDRLKSYSGPFVILTPTQPLPDTLTAHPSLEAVAAFTPSDLQPLFSSARASLKPAETTDSPTASIIEMVEKLRREVDEVRRDAAAGLRKAEEASREAEEACEEARREVEAVRHEAEAAHRKIAEKFDDLQRELEIVRGEQEDVQSWIIVRDHLYLDRIRLRHLLNRVQDAFARELHLEVPPFYKDGSITWRVWLGKQQVQTVDHGRTLLRNVQVENLRKLIASDGAMKIILELGPKDWLHGDRVAHLQISDATLIRGAIERVGDKRDRADLLLMADCVWPSLL</sequence>
<dbReference type="EMBL" id="JADNRY010000010">
    <property type="protein sequence ID" value="KAF9075069.1"/>
    <property type="molecule type" value="Genomic_DNA"/>
</dbReference>
<evidence type="ECO:0000313" key="3">
    <source>
        <dbReference type="Proteomes" id="UP000772434"/>
    </source>
</evidence>
<comment type="caution">
    <text evidence="2">The sequence shown here is derived from an EMBL/GenBank/DDBJ whole genome shotgun (WGS) entry which is preliminary data.</text>
</comment>
<accession>A0A9P5Q5E7</accession>
<protein>
    <submittedName>
        <fullName evidence="2">Uncharacterized protein</fullName>
    </submittedName>
</protein>
<dbReference type="OrthoDB" id="2882961at2759"/>
<reference evidence="2" key="1">
    <citation type="submission" date="2020-11" db="EMBL/GenBank/DDBJ databases">
        <authorList>
            <consortium name="DOE Joint Genome Institute"/>
            <person name="Ahrendt S."/>
            <person name="Riley R."/>
            <person name="Andreopoulos W."/>
            <person name="Labutti K."/>
            <person name="Pangilinan J."/>
            <person name="Ruiz-Duenas F.J."/>
            <person name="Barrasa J.M."/>
            <person name="Sanchez-Garcia M."/>
            <person name="Camarero S."/>
            <person name="Miyauchi S."/>
            <person name="Serrano A."/>
            <person name="Linde D."/>
            <person name="Babiker R."/>
            <person name="Drula E."/>
            <person name="Ayuso-Fernandez I."/>
            <person name="Pacheco R."/>
            <person name="Padilla G."/>
            <person name="Ferreira P."/>
            <person name="Barriuso J."/>
            <person name="Kellner H."/>
            <person name="Castanera R."/>
            <person name="Alfaro M."/>
            <person name="Ramirez L."/>
            <person name="Pisabarro A.G."/>
            <person name="Kuo A."/>
            <person name="Tritt A."/>
            <person name="Lipzen A."/>
            <person name="He G."/>
            <person name="Yan M."/>
            <person name="Ng V."/>
            <person name="Cullen D."/>
            <person name="Martin F."/>
            <person name="Rosso M.-N."/>
            <person name="Henrissat B."/>
            <person name="Hibbett D."/>
            <person name="Martinez A.T."/>
            <person name="Grigoriev I.V."/>
        </authorList>
    </citation>
    <scope>NUCLEOTIDE SEQUENCE</scope>
    <source>
        <strain evidence="2">AH 40177</strain>
    </source>
</reference>
<proteinExistence type="predicted"/>
<dbReference type="Proteomes" id="UP000772434">
    <property type="component" value="Unassembled WGS sequence"/>
</dbReference>
<feature type="coiled-coil region" evidence="1">
    <location>
        <begin position="153"/>
        <end position="223"/>
    </location>
</feature>
<keyword evidence="1" id="KW-0175">Coiled coil</keyword>
<name>A0A9P5Q5E7_9AGAR</name>
<gene>
    <name evidence="2" type="ORF">BDP27DRAFT_1415450</name>
</gene>
<organism evidence="2 3">
    <name type="scientific">Rhodocollybia butyracea</name>
    <dbReference type="NCBI Taxonomy" id="206335"/>
    <lineage>
        <taxon>Eukaryota</taxon>
        <taxon>Fungi</taxon>
        <taxon>Dikarya</taxon>
        <taxon>Basidiomycota</taxon>
        <taxon>Agaricomycotina</taxon>
        <taxon>Agaricomycetes</taxon>
        <taxon>Agaricomycetidae</taxon>
        <taxon>Agaricales</taxon>
        <taxon>Marasmiineae</taxon>
        <taxon>Omphalotaceae</taxon>
        <taxon>Rhodocollybia</taxon>
    </lineage>
</organism>
<dbReference type="AlphaFoldDB" id="A0A9P5Q5E7"/>